<evidence type="ECO:0000256" key="2">
    <source>
        <dbReference type="SAM" id="MobiDB-lite"/>
    </source>
</evidence>
<reference evidence="5" key="2">
    <citation type="submission" date="2012-11" db="EMBL/GenBank/DDBJ databases">
        <authorList>
            <person name="Kuo A."/>
            <person name="Curtis B.A."/>
            <person name="Tanifuji G."/>
            <person name="Burki F."/>
            <person name="Gruber A."/>
            <person name="Irimia M."/>
            <person name="Maruyama S."/>
            <person name="Arias M.C."/>
            <person name="Ball S.G."/>
            <person name="Gile G.H."/>
            <person name="Hirakawa Y."/>
            <person name="Hopkins J.F."/>
            <person name="Rensing S.A."/>
            <person name="Schmutz J."/>
            <person name="Symeonidi A."/>
            <person name="Elias M."/>
            <person name="Eveleigh R.J."/>
            <person name="Herman E.K."/>
            <person name="Klute M.J."/>
            <person name="Nakayama T."/>
            <person name="Obornik M."/>
            <person name="Reyes-Prieto A."/>
            <person name="Armbrust E.V."/>
            <person name="Aves S.J."/>
            <person name="Beiko R.G."/>
            <person name="Coutinho P."/>
            <person name="Dacks J.B."/>
            <person name="Durnford D.G."/>
            <person name="Fast N.M."/>
            <person name="Green B.R."/>
            <person name="Grisdale C."/>
            <person name="Hempe F."/>
            <person name="Henrissat B."/>
            <person name="Hoppner M.P."/>
            <person name="Ishida K.-I."/>
            <person name="Kim E."/>
            <person name="Koreny L."/>
            <person name="Kroth P.G."/>
            <person name="Liu Y."/>
            <person name="Malik S.-B."/>
            <person name="Maier U.G."/>
            <person name="McRose D."/>
            <person name="Mock T."/>
            <person name="Neilson J.A."/>
            <person name="Onodera N.T."/>
            <person name="Poole A.M."/>
            <person name="Pritham E.J."/>
            <person name="Richards T.A."/>
            <person name="Rocap G."/>
            <person name="Roy S.W."/>
            <person name="Sarai C."/>
            <person name="Schaack S."/>
            <person name="Shirato S."/>
            <person name="Slamovits C.H."/>
            <person name="Spencer D.F."/>
            <person name="Suzuki S."/>
            <person name="Worden A.Z."/>
            <person name="Zauner S."/>
            <person name="Barry K."/>
            <person name="Bell C."/>
            <person name="Bharti A.K."/>
            <person name="Crow J.A."/>
            <person name="Grimwood J."/>
            <person name="Kramer R."/>
            <person name="Lindquist E."/>
            <person name="Lucas S."/>
            <person name="Salamov A."/>
            <person name="McFadden G.I."/>
            <person name="Lane C.E."/>
            <person name="Keeling P.J."/>
            <person name="Gray M.W."/>
            <person name="Grigoriev I.V."/>
            <person name="Archibald J.M."/>
        </authorList>
    </citation>
    <scope>NUCLEOTIDE SEQUENCE</scope>
    <source>
        <strain evidence="5">CCMP2712</strain>
    </source>
</reference>
<keyword evidence="5" id="KW-1185">Reference proteome</keyword>
<sequence length="413" mass="48037">MQHHSVDNNPPLLDKHEKFEETDQLPMLREKEKLPKPATDQPCSNPFPDDSQHRILELQKAWVWLAAENSFLKTTCAQEKCSNRHLRKQVQALKEAIMILHAQRSEHSEKDGPRPQVEKFHTIVKRLESLEEDWKESIRKTENSTRELSQLRVEHAQVLETSYMLRDAYDKQIERLKLDIQENEIKYHDAENRYCCMSKLYQDLESSSRKEEEKHARFASQILQRHSEMEEQVSQWISGLESNISQLSDILNTSKTSISVALQSTNRLISIQRERCQKLEEGRRTKEAHVKKLLLLVKDLEGRAKSSLERLEEVEEERLSLQASLSHLKQASCEKDILIEQLDRQCAEYEGALTTARSCKELKKATSLKQLNSKPIKVKTEPQTRALTMRAPTEAILVPTMLPISKKYLPESR</sequence>
<dbReference type="AlphaFoldDB" id="L1JU18"/>
<dbReference type="EMBL" id="JH992973">
    <property type="protein sequence ID" value="EKX52066.1"/>
    <property type="molecule type" value="Genomic_DNA"/>
</dbReference>
<proteinExistence type="predicted"/>
<dbReference type="GeneID" id="17308968"/>
<feature type="coiled-coil region" evidence="1">
    <location>
        <begin position="83"/>
        <end position="193"/>
    </location>
</feature>
<reference evidence="4" key="3">
    <citation type="submission" date="2015-06" db="UniProtKB">
        <authorList>
            <consortium name="EnsemblProtists"/>
        </authorList>
    </citation>
    <scope>IDENTIFICATION</scope>
</reference>
<feature type="region of interest" description="Disordered" evidence="2">
    <location>
        <begin position="1"/>
        <end position="47"/>
    </location>
</feature>
<name>L1JU18_GUITC</name>
<evidence type="ECO:0000313" key="4">
    <source>
        <dbReference type="EnsemblProtists" id="EKX52066"/>
    </source>
</evidence>
<dbReference type="RefSeq" id="XP_005839046.1">
    <property type="nucleotide sequence ID" value="XM_005838989.1"/>
</dbReference>
<dbReference type="HOGENOM" id="CLU_666397_0_0_1"/>
<dbReference type="KEGG" id="gtt:GUITHDRAFT_133811"/>
<evidence type="ECO:0000313" key="3">
    <source>
        <dbReference type="EMBL" id="EKX52066.1"/>
    </source>
</evidence>
<dbReference type="EnsemblProtists" id="EKX52066">
    <property type="protein sequence ID" value="EKX52066"/>
    <property type="gene ID" value="GUITHDRAFT_133811"/>
</dbReference>
<gene>
    <name evidence="3" type="ORF">GUITHDRAFT_133811</name>
</gene>
<dbReference type="Proteomes" id="UP000011087">
    <property type="component" value="Unassembled WGS sequence"/>
</dbReference>
<accession>L1JU18</accession>
<reference evidence="3 5" key="1">
    <citation type="journal article" date="2012" name="Nature">
        <title>Algal genomes reveal evolutionary mosaicism and the fate of nucleomorphs.</title>
        <authorList>
            <consortium name="DOE Joint Genome Institute"/>
            <person name="Curtis B.A."/>
            <person name="Tanifuji G."/>
            <person name="Burki F."/>
            <person name="Gruber A."/>
            <person name="Irimia M."/>
            <person name="Maruyama S."/>
            <person name="Arias M.C."/>
            <person name="Ball S.G."/>
            <person name="Gile G.H."/>
            <person name="Hirakawa Y."/>
            <person name="Hopkins J.F."/>
            <person name="Kuo A."/>
            <person name="Rensing S.A."/>
            <person name="Schmutz J."/>
            <person name="Symeonidi A."/>
            <person name="Elias M."/>
            <person name="Eveleigh R.J."/>
            <person name="Herman E.K."/>
            <person name="Klute M.J."/>
            <person name="Nakayama T."/>
            <person name="Obornik M."/>
            <person name="Reyes-Prieto A."/>
            <person name="Armbrust E.V."/>
            <person name="Aves S.J."/>
            <person name="Beiko R.G."/>
            <person name="Coutinho P."/>
            <person name="Dacks J.B."/>
            <person name="Durnford D.G."/>
            <person name="Fast N.M."/>
            <person name="Green B.R."/>
            <person name="Grisdale C.J."/>
            <person name="Hempel F."/>
            <person name="Henrissat B."/>
            <person name="Hoppner M.P."/>
            <person name="Ishida K."/>
            <person name="Kim E."/>
            <person name="Koreny L."/>
            <person name="Kroth P.G."/>
            <person name="Liu Y."/>
            <person name="Malik S.B."/>
            <person name="Maier U.G."/>
            <person name="McRose D."/>
            <person name="Mock T."/>
            <person name="Neilson J.A."/>
            <person name="Onodera N.T."/>
            <person name="Poole A.M."/>
            <person name="Pritham E.J."/>
            <person name="Richards T.A."/>
            <person name="Rocap G."/>
            <person name="Roy S.W."/>
            <person name="Sarai C."/>
            <person name="Schaack S."/>
            <person name="Shirato S."/>
            <person name="Slamovits C.H."/>
            <person name="Spencer D.F."/>
            <person name="Suzuki S."/>
            <person name="Worden A.Z."/>
            <person name="Zauner S."/>
            <person name="Barry K."/>
            <person name="Bell C."/>
            <person name="Bharti A.K."/>
            <person name="Crow J.A."/>
            <person name="Grimwood J."/>
            <person name="Kramer R."/>
            <person name="Lindquist E."/>
            <person name="Lucas S."/>
            <person name="Salamov A."/>
            <person name="McFadden G.I."/>
            <person name="Lane C.E."/>
            <person name="Keeling P.J."/>
            <person name="Gray M.W."/>
            <person name="Grigoriev I.V."/>
            <person name="Archibald J.M."/>
        </authorList>
    </citation>
    <scope>NUCLEOTIDE SEQUENCE</scope>
    <source>
        <strain evidence="3 5">CCMP2712</strain>
    </source>
</reference>
<evidence type="ECO:0000313" key="5">
    <source>
        <dbReference type="Proteomes" id="UP000011087"/>
    </source>
</evidence>
<keyword evidence="1" id="KW-0175">Coiled coil</keyword>
<organism evidence="3">
    <name type="scientific">Guillardia theta (strain CCMP2712)</name>
    <name type="common">Cryptophyte</name>
    <dbReference type="NCBI Taxonomy" id="905079"/>
    <lineage>
        <taxon>Eukaryota</taxon>
        <taxon>Cryptophyceae</taxon>
        <taxon>Pyrenomonadales</taxon>
        <taxon>Geminigeraceae</taxon>
        <taxon>Guillardia</taxon>
    </lineage>
</organism>
<feature type="coiled-coil region" evidence="1">
    <location>
        <begin position="297"/>
        <end position="331"/>
    </location>
</feature>
<dbReference type="PaxDb" id="55529-EKX52066"/>
<protein>
    <submittedName>
        <fullName evidence="3 4">Uncharacterized protein</fullName>
    </submittedName>
</protein>
<evidence type="ECO:0000256" key="1">
    <source>
        <dbReference type="SAM" id="Coils"/>
    </source>
</evidence>